<feature type="transmembrane region" description="Helical" evidence="7">
    <location>
        <begin position="47"/>
        <end position="66"/>
    </location>
</feature>
<dbReference type="EMBL" id="JBHMDY010000001">
    <property type="protein sequence ID" value="MFB9258471.1"/>
    <property type="molecule type" value="Genomic_DNA"/>
</dbReference>
<feature type="domain" description="Integral membrane bound transporter" evidence="8">
    <location>
        <begin position="16"/>
        <end position="138"/>
    </location>
</feature>
<reference evidence="9 10" key="1">
    <citation type="submission" date="2024-09" db="EMBL/GenBank/DDBJ databases">
        <authorList>
            <person name="Sun Q."/>
            <person name="Mori K."/>
        </authorList>
    </citation>
    <scope>NUCLEOTIDE SEQUENCE [LARGE SCALE GENOMIC DNA]</scope>
    <source>
        <strain evidence="9 10">CCM 7659</strain>
    </source>
</reference>
<evidence type="ECO:0000256" key="7">
    <source>
        <dbReference type="SAM" id="Phobius"/>
    </source>
</evidence>
<keyword evidence="4 7" id="KW-1133">Transmembrane helix</keyword>
<dbReference type="RefSeq" id="WP_380022865.1">
    <property type="nucleotide sequence ID" value="NZ_JBHMDY010000001.1"/>
</dbReference>
<evidence type="ECO:0000256" key="6">
    <source>
        <dbReference type="ARBA" id="ARBA00043993"/>
    </source>
</evidence>
<comment type="subcellular location">
    <subcellularLocation>
        <location evidence="1">Cell membrane</location>
        <topology evidence="1">Multi-pass membrane protein</topology>
    </subcellularLocation>
</comment>
<evidence type="ECO:0000256" key="5">
    <source>
        <dbReference type="ARBA" id="ARBA00023136"/>
    </source>
</evidence>
<comment type="caution">
    <text evidence="9">The sequence shown here is derived from an EMBL/GenBank/DDBJ whole genome shotgun (WGS) entry which is preliminary data.</text>
</comment>
<evidence type="ECO:0000313" key="10">
    <source>
        <dbReference type="Proteomes" id="UP001589700"/>
    </source>
</evidence>
<evidence type="ECO:0000256" key="3">
    <source>
        <dbReference type="ARBA" id="ARBA00022692"/>
    </source>
</evidence>
<keyword evidence="10" id="KW-1185">Reference proteome</keyword>
<dbReference type="PANTHER" id="PTHR30509">
    <property type="entry name" value="P-HYDROXYBENZOIC ACID EFFLUX PUMP SUBUNIT-RELATED"/>
    <property type="match status" value="1"/>
</dbReference>
<keyword evidence="3 7" id="KW-0812">Transmembrane</keyword>
<accession>A0ABV5JL73</accession>
<protein>
    <submittedName>
        <fullName evidence="9">FUSC family protein</fullName>
    </submittedName>
</protein>
<evidence type="ECO:0000256" key="1">
    <source>
        <dbReference type="ARBA" id="ARBA00004651"/>
    </source>
</evidence>
<sequence length="275" mass="29258">MAACRLSLAYGIAVGAKMYFPFSHWFWVPLTVCLVMKPDFGSVFSRAVLRVVGTAVGAVIATVILFLVPKGWAIGVAIGLLSACVPYFMMRSYALQAVAIAPAVILLVDVIQPGDETANFSVQRIGATIVGGLVVLVFGYLIWPHSRRVWIANSFATAMDRIAEHLRLASQPIPDVDGRSRRRHLDLVAARRASYRALADLQFRLRRALAEPGVGGRTAAAWIPAVSAADRLADAVTSYAGRRREGLLPTAPHAGAELARDIATLGGGAGGLGEA</sequence>
<feature type="transmembrane region" description="Helical" evidence="7">
    <location>
        <begin position="97"/>
        <end position="113"/>
    </location>
</feature>
<evidence type="ECO:0000256" key="4">
    <source>
        <dbReference type="ARBA" id="ARBA00022989"/>
    </source>
</evidence>
<dbReference type="Pfam" id="PF13515">
    <property type="entry name" value="FUSC_2"/>
    <property type="match status" value="1"/>
</dbReference>
<evidence type="ECO:0000313" key="9">
    <source>
        <dbReference type="EMBL" id="MFB9258471.1"/>
    </source>
</evidence>
<organism evidence="9 10">
    <name type="scientific">Dietzia aerolata</name>
    <dbReference type="NCBI Taxonomy" id="595984"/>
    <lineage>
        <taxon>Bacteria</taxon>
        <taxon>Bacillati</taxon>
        <taxon>Actinomycetota</taxon>
        <taxon>Actinomycetes</taxon>
        <taxon>Mycobacteriales</taxon>
        <taxon>Dietziaceae</taxon>
        <taxon>Dietzia</taxon>
    </lineage>
</organism>
<keyword evidence="5 7" id="KW-0472">Membrane</keyword>
<gene>
    <name evidence="9" type="ORF">ACFFVD_01485</name>
</gene>
<name>A0ABV5JL73_9ACTN</name>
<dbReference type="PANTHER" id="PTHR30509:SF9">
    <property type="entry name" value="MULTIDRUG RESISTANCE PROTEIN MDTO"/>
    <property type="match status" value="1"/>
</dbReference>
<dbReference type="InterPro" id="IPR049453">
    <property type="entry name" value="Memb_transporter_dom"/>
</dbReference>
<comment type="similarity">
    <text evidence="6">Belongs to the YccS/YhfK family.</text>
</comment>
<feature type="transmembrane region" description="Helical" evidence="7">
    <location>
        <begin position="125"/>
        <end position="143"/>
    </location>
</feature>
<keyword evidence="2" id="KW-1003">Cell membrane</keyword>
<dbReference type="Proteomes" id="UP001589700">
    <property type="component" value="Unassembled WGS sequence"/>
</dbReference>
<proteinExistence type="inferred from homology"/>
<evidence type="ECO:0000256" key="2">
    <source>
        <dbReference type="ARBA" id="ARBA00022475"/>
    </source>
</evidence>
<evidence type="ECO:0000259" key="8">
    <source>
        <dbReference type="Pfam" id="PF13515"/>
    </source>
</evidence>